<protein>
    <submittedName>
        <fullName evidence="2">Uncharacterized protein</fullName>
    </submittedName>
</protein>
<feature type="compositionally biased region" description="Polar residues" evidence="1">
    <location>
        <begin position="349"/>
        <end position="364"/>
    </location>
</feature>
<dbReference type="Proteomes" id="UP000091956">
    <property type="component" value="Unassembled WGS sequence"/>
</dbReference>
<feature type="compositionally biased region" description="Basic and acidic residues" evidence="1">
    <location>
        <begin position="190"/>
        <end position="204"/>
    </location>
</feature>
<feature type="region of interest" description="Disordered" evidence="1">
    <location>
        <begin position="308"/>
        <end position="327"/>
    </location>
</feature>
<proteinExistence type="predicted"/>
<name>A0A1B8GQQ1_9PEZI</name>
<evidence type="ECO:0000256" key="1">
    <source>
        <dbReference type="SAM" id="MobiDB-lite"/>
    </source>
</evidence>
<feature type="compositionally biased region" description="Low complexity" evidence="1">
    <location>
        <begin position="250"/>
        <end position="263"/>
    </location>
</feature>
<reference evidence="3" key="2">
    <citation type="journal article" date="2018" name="Nat. Commun.">
        <title>Extreme sensitivity to ultraviolet light in the fungal pathogen causing white-nose syndrome of bats.</title>
        <authorList>
            <person name="Palmer J.M."/>
            <person name="Drees K.P."/>
            <person name="Foster J.T."/>
            <person name="Lindner D.L."/>
        </authorList>
    </citation>
    <scope>NUCLEOTIDE SEQUENCE [LARGE SCALE GENOMIC DNA]</scope>
    <source>
        <strain evidence="3">UAMH 10579</strain>
    </source>
</reference>
<organism evidence="2 3">
    <name type="scientific">Pseudogymnoascus verrucosus</name>
    <dbReference type="NCBI Taxonomy" id="342668"/>
    <lineage>
        <taxon>Eukaryota</taxon>
        <taxon>Fungi</taxon>
        <taxon>Dikarya</taxon>
        <taxon>Ascomycota</taxon>
        <taxon>Pezizomycotina</taxon>
        <taxon>Leotiomycetes</taxon>
        <taxon>Thelebolales</taxon>
        <taxon>Thelebolaceae</taxon>
        <taxon>Pseudogymnoascus</taxon>
    </lineage>
</organism>
<dbReference type="RefSeq" id="XP_059319830.1">
    <property type="nucleotide sequence ID" value="XM_059463562.1"/>
</dbReference>
<dbReference type="GeneID" id="28837122"/>
<accession>A0A1B8GQQ1</accession>
<dbReference type="EMBL" id="KV460218">
    <property type="protein sequence ID" value="OBT98163.2"/>
    <property type="molecule type" value="Genomic_DNA"/>
</dbReference>
<dbReference type="STRING" id="342668.A0A1B8GQQ1"/>
<sequence>MCRTVIIFNVHCEHEHAEIQKCSDLLARQLRFERKGFFSKMFCSPPRNCRRPQQTRSYNKVQVCPKCSRRGITYEQLRKDRDSAQRRPPRPVYRHQTDLDIDNPIYPPNPQRSNTRRRPADRRPQGLERSNAVQFHGEAPRLPNVRATAIYREPQNLRPDTLRQYLGSSGVPFEDPDITAFEESPIYSSADRRQRPRGRSDSRRHWPNTSHPHDNGSFEYINKPLPPSPLRPHRAATNPTSTSRPPPAPSRSASQRYAQSSSERQPDSRRSSPQRPPQPPNDERQLELWRSSIQRPTQSSNQQVGLGIYVPQSHPQGPSYHRGRPTDRELNRMSTEIETVESAWINAGRRTSQQQPVDRQSMGSLTAPRRHRSQREGDALVAASASKLAFGSNQAIMHNL</sequence>
<feature type="region of interest" description="Disordered" evidence="1">
    <location>
        <begin position="76"/>
        <end position="141"/>
    </location>
</feature>
<keyword evidence="3" id="KW-1185">Reference proteome</keyword>
<feature type="compositionally biased region" description="Basic and acidic residues" evidence="1">
    <location>
        <begin position="76"/>
        <end position="85"/>
    </location>
</feature>
<reference evidence="2 3" key="1">
    <citation type="submission" date="2016-03" db="EMBL/GenBank/DDBJ databases">
        <title>Comparative genomics of Pseudogymnoascus destructans, the fungus causing white-nose syndrome of bats.</title>
        <authorList>
            <person name="Palmer J.M."/>
            <person name="Drees K.P."/>
            <person name="Foster J.T."/>
            <person name="Lindner D.L."/>
        </authorList>
    </citation>
    <scope>NUCLEOTIDE SEQUENCE [LARGE SCALE GENOMIC DNA]</scope>
    <source>
        <strain evidence="2 3">UAMH 10579</strain>
    </source>
</reference>
<gene>
    <name evidence="2" type="ORF">VE01_03736</name>
</gene>
<evidence type="ECO:0000313" key="3">
    <source>
        <dbReference type="Proteomes" id="UP000091956"/>
    </source>
</evidence>
<feature type="region of interest" description="Disordered" evidence="1">
    <location>
        <begin position="168"/>
        <end position="284"/>
    </location>
</feature>
<feature type="region of interest" description="Disordered" evidence="1">
    <location>
        <begin position="349"/>
        <end position="378"/>
    </location>
</feature>
<evidence type="ECO:0000313" key="2">
    <source>
        <dbReference type="EMBL" id="OBT98163.2"/>
    </source>
</evidence>
<dbReference type="AlphaFoldDB" id="A0A1B8GQQ1"/>